<evidence type="ECO:0000256" key="5">
    <source>
        <dbReference type="SAM" id="MobiDB-lite"/>
    </source>
</evidence>
<evidence type="ECO:0000313" key="7">
    <source>
        <dbReference type="EMBL" id="CAH8390231.1"/>
    </source>
</evidence>
<dbReference type="EMBL" id="CAKOAT010884042">
    <property type="protein sequence ID" value="CAH8390231.1"/>
    <property type="molecule type" value="Genomic_DNA"/>
</dbReference>
<dbReference type="Gene3D" id="3.30.70.330">
    <property type="match status" value="3"/>
</dbReference>
<protein>
    <recommendedName>
        <fullName evidence="6">RRM domain-containing protein</fullName>
    </recommendedName>
</protein>
<feature type="compositionally biased region" description="Polar residues" evidence="5">
    <location>
        <begin position="708"/>
        <end position="719"/>
    </location>
</feature>
<dbReference type="InterPro" id="IPR012677">
    <property type="entry name" value="Nucleotide-bd_a/b_plait_sf"/>
</dbReference>
<comment type="caution">
    <text evidence="7">The sequence shown here is derived from an EMBL/GenBank/DDBJ whole genome shotgun (WGS) entry which is preliminary data.</text>
</comment>
<organism evidence="7 8">
    <name type="scientific">Eruca vesicaria subsp. sativa</name>
    <name type="common">Garden rocket</name>
    <name type="synonym">Eruca sativa</name>
    <dbReference type="NCBI Taxonomy" id="29727"/>
    <lineage>
        <taxon>Eukaryota</taxon>
        <taxon>Viridiplantae</taxon>
        <taxon>Streptophyta</taxon>
        <taxon>Embryophyta</taxon>
        <taxon>Tracheophyta</taxon>
        <taxon>Spermatophyta</taxon>
        <taxon>Magnoliopsida</taxon>
        <taxon>eudicotyledons</taxon>
        <taxon>Gunneridae</taxon>
        <taxon>Pentapetalae</taxon>
        <taxon>rosids</taxon>
        <taxon>malvids</taxon>
        <taxon>Brassicales</taxon>
        <taxon>Brassicaceae</taxon>
        <taxon>Brassiceae</taxon>
        <taxon>Eruca</taxon>
    </lineage>
</organism>
<accession>A0ABC8M3C2</accession>
<dbReference type="GO" id="GO:0005634">
    <property type="term" value="C:nucleus"/>
    <property type="evidence" value="ECO:0007669"/>
    <property type="project" value="UniProtKB-SubCell"/>
</dbReference>
<dbReference type="GO" id="GO:0003723">
    <property type="term" value="F:RNA binding"/>
    <property type="evidence" value="ECO:0007669"/>
    <property type="project" value="UniProtKB-UniRule"/>
</dbReference>
<evidence type="ECO:0000259" key="6">
    <source>
        <dbReference type="PROSITE" id="PS50102"/>
    </source>
</evidence>
<dbReference type="InterPro" id="IPR012921">
    <property type="entry name" value="SPOC_C"/>
</dbReference>
<reference evidence="7 8" key="1">
    <citation type="submission" date="2022-03" db="EMBL/GenBank/DDBJ databases">
        <authorList>
            <person name="Macdonald S."/>
            <person name="Ahmed S."/>
            <person name="Newling K."/>
        </authorList>
    </citation>
    <scope>NUCLEOTIDE SEQUENCE [LARGE SCALE GENOMIC DNA]</scope>
</reference>
<dbReference type="FunFam" id="3.30.70.330:FF:000415">
    <property type="entry name" value="Flowering time control protein FPA"/>
    <property type="match status" value="1"/>
</dbReference>
<feature type="region of interest" description="Disordered" evidence="5">
    <location>
        <begin position="755"/>
        <end position="802"/>
    </location>
</feature>
<dbReference type="SMART" id="SM00360">
    <property type="entry name" value="RRM"/>
    <property type="match status" value="3"/>
</dbReference>
<name>A0ABC8M3C2_ERUVS</name>
<feature type="region of interest" description="Disordered" evidence="5">
    <location>
        <begin position="173"/>
        <end position="197"/>
    </location>
</feature>
<evidence type="ECO:0000256" key="2">
    <source>
        <dbReference type="ARBA" id="ARBA00022884"/>
    </source>
</evidence>
<feature type="domain" description="RRM" evidence="6">
    <location>
        <begin position="206"/>
        <end position="279"/>
    </location>
</feature>
<feature type="domain" description="RRM" evidence="6">
    <location>
        <begin position="99"/>
        <end position="170"/>
    </location>
</feature>
<evidence type="ECO:0000313" key="8">
    <source>
        <dbReference type="Proteomes" id="UP001642260"/>
    </source>
</evidence>
<dbReference type="Pfam" id="PF07744">
    <property type="entry name" value="SPOC"/>
    <property type="match status" value="1"/>
</dbReference>
<dbReference type="CDD" id="cd00590">
    <property type="entry name" value="RRM_SF"/>
    <property type="match status" value="1"/>
</dbReference>
<feature type="compositionally biased region" description="Polar residues" evidence="5">
    <location>
        <begin position="634"/>
        <end position="658"/>
    </location>
</feature>
<dbReference type="InterPro" id="IPR035979">
    <property type="entry name" value="RBD_domain_sf"/>
</dbReference>
<feature type="region of interest" description="Disordered" evidence="5">
    <location>
        <begin position="1"/>
        <end position="23"/>
    </location>
</feature>
<dbReference type="Pfam" id="PF00076">
    <property type="entry name" value="RRM_1"/>
    <property type="match status" value="2"/>
</dbReference>
<dbReference type="Proteomes" id="UP001642260">
    <property type="component" value="Unassembled WGS sequence"/>
</dbReference>
<dbReference type="SUPFAM" id="SSF54928">
    <property type="entry name" value="RNA-binding domain, RBD"/>
    <property type="match status" value="2"/>
</dbReference>
<evidence type="ECO:0000256" key="3">
    <source>
        <dbReference type="ARBA" id="ARBA00023242"/>
    </source>
</evidence>
<sequence length="832" mass="91852">MAPVMKPSRGREPDGSGGYQSTNLWVGSLTPDTTESDLADLFGRFGEIDRLTAYSSRCFAFIYYRRVEEAVAAKEALQGADLNGSQIKIEFARPAKPCKSLWVGGISSSVPKDVLEAEFRKFGEIESFRFLKDRKTAFIDFFDVEDAIQAKTMNGKRLGGSFLRVDFLRSQGPRKEPRLGSEDVRDGNLSAKHQDPHSFGDGQASNVLWIGYPPSVQIDERLLHNSMILFGEIERCVSYPSRHFSLVEFRSIEEARCAKEGLQGRLFNDPRITIMYQNDNIPPGRGDDTSFYSGVKRSRPEMFINDPPYVSSPHSSVVLDPVRPFRGSMERSHIGSEYGNEGSWRRLSPTGAGILPSPAPSTRLLPVRSNRGSWEGYDPTQLDREHKRTRRDGSLDSFPSLGVDDRITGLNRSYRRGPVASRPGRGFPDTDFIWRGVIAKGGTPVCHARCVPIGKGIESELPEMINCSARTGLDMLAKHYTEAIGFEIVFFLPDSEEDFASYTEFLLYLGSKNRAGVAKLDDGTTLFLVPPSDFLTDVLKVSGRERLYGVVLKLPPPQVPAASLYRQESQTVPPPYMDQSRDQALLDYNRGMQEAMKPPSFSEPVAVHNTATPQAGVSLTPELIATLASLLPTNSQPESHQSVGLSPSSNLSFQQLGNEYNPVGQLPPPPPVHYPPVSSTPSYSGGMQYQTPYVSMPQQAPLPPPPSDNYSMYSQGSHQAQYHHEAPMLNQNYIPIPGAENPGLLGYQGNYHGLSNNQAYNENPSHSQIAMPPPPTQQQPQTLLTGAGQGTSHGEIDKSQQYQSTLQLAANLLQQIQQRQQLPSNASTGQRP</sequence>
<dbReference type="AlphaFoldDB" id="A0ABC8M3C2"/>
<dbReference type="PROSITE" id="PS50102">
    <property type="entry name" value="RRM"/>
    <property type="match status" value="3"/>
</dbReference>
<comment type="subcellular location">
    <subcellularLocation>
        <location evidence="1">Nucleus</location>
    </subcellularLocation>
</comment>
<keyword evidence="3" id="KW-0539">Nucleus</keyword>
<feature type="compositionally biased region" description="Pro residues" evidence="5">
    <location>
        <begin position="665"/>
        <end position="674"/>
    </location>
</feature>
<keyword evidence="2 4" id="KW-0694">RNA-binding</keyword>
<feature type="region of interest" description="Disordered" evidence="5">
    <location>
        <begin position="351"/>
        <end position="400"/>
    </location>
</feature>
<feature type="domain" description="RRM" evidence="6">
    <location>
        <begin position="22"/>
        <end position="94"/>
    </location>
</feature>
<feature type="region of interest" description="Disordered" evidence="5">
    <location>
        <begin position="634"/>
        <end position="719"/>
    </location>
</feature>
<proteinExistence type="predicted"/>
<dbReference type="InterPro" id="IPR000504">
    <property type="entry name" value="RRM_dom"/>
</dbReference>
<evidence type="ECO:0000256" key="4">
    <source>
        <dbReference type="PROSITE-ProRule" id="PRU00176"/>
    </source>
</evidence>
<gene>
    <name evidence="7" type="ORF">ERUC_LOCUS42714</name>
</gene>
<feature type="compositionally biased region" description="Low complexity" evidence="5">
    <location>
        <begin position="675"/>
        <end position="686"/>
    </location>
</feature>
<dbReference type="PANTHER" id="PTHR23189">
    <property type="entry name" value="RNA RECOGNITION MOTIF-CONTAINING"/>
    <property type="match status" value="1"/>
</dbReference>
<feature type="compositionally biased region" description="Basic and acidic residues" evidence="5">
    <location>
        <begin position="381"/>
        <end position="394"/>
    </location>
</feature>
<feature type="compositionally biased region" description="Polar residues" evidence="5">
    <location>
        <begin position="755"/>
        <end position="768"/>
    </location>
</feature>
<evidence type="ECO:0000256" key="1">
    <source>
        <dbReference type="ARBA" id="ARBA00004123"/>
    </source>
</evidence>
<keyword evidence="8" id="KW-1185">Reference proteome</keyword>